<protein>
    <submittedName>
        <fullName evidence="1">Uncharacterized protein</fullName>
    </submittedName>
</protein>
<dbReference type="EMBL" id="VSRR010004995">
    <property type="protein sequence ID" value="MPC41280.1"/>
    <property type="molecule type" value="Genomic_DNA"/>
</dbReference>
<organism evidence="1 2">
    <name type="scientific">Portunus trituberculatus</name>
    <name type="common">Swimming crab</name>
    <name type="synonym">Neptunus trituberculatus</name>
    <dbReference type="NCBI Taxonomy" id="210409"/>
    <lineage>
        <taxon>Eukaryota</taxon>
        <taxon>Metazoa</taxon>
        <taxon>Ecdysozoa</taxon>
        <taxon>Arthropoda</taxon>
        <taxon>Crustacea</taxon>
        <taxon>Multicrustacea</taxon>
        <taxon>Malacostraca</taxon>
        <taxon>Eumalacostraca</taxon>
        <taxon>Eucarida</taxon>
        <taxon>Decapoda</taxon>
        <taxon>Pleocyemata</taxon>
        <taxon>Brachyura</taxon>
        <taxon>Eubrachyura</taxon>
        <taxon>Portunoidea</taxon>
        <taxon>Portunidae</taxon>
        <taxon>Portuninae</taxon>
        <taxon>Portunus</taxon>
    </lineage>
</organism>
<evidence type="ECO:0000313" key="2">
    <source>
        <dbReference type="Proteomes" id="UP000324222"/>
    </source>
</evidence>
<reference evidence="1 2" key="1">
    <citation type="submission" date="2019-05" db="EMBL/GenBank/DDBJ databases">
        <title>Another draft genome of Portunus trituberculatus and its Hox gene families provides insights of decapod evolution.</title>
        <authorList>
            <person name="Jeong J.-H."/>
            <person name="Song I."/>
            <person name="Kim S."/>
            <person name="Choi T."/>
            <person name="Kim D."/>
            <person name="Ryu S."/>
            <person name="Kim W."/>
        </authorList>
    </citation>
    <scope>NUCLEOTIDE SEQUENCE [LARGE SCALE GENOMIC DNA]</scope>
    <source>
        <tissue evidence="1">Muscle</tissue>
    </source>
</reference>
<name>A0A5B7F1P1_PORTR</name>
<keyword evidence="2" id="KW-1185">Reference proteome</keyword>
<evidence type="ECO:0000313" key="1">
    <source>
        <dbReference type="EMBL" id="MPC41280.1"/>
    </source>
</evidence>
<dbReference type="AlphaFoldDB" id="A0A5B7F1P1"/>
<dbReference type="Proteomes" id="UP000324222">
    <property type="component" value="Unassembled WGS sequence"/>
</dbReference>
<accession>A0A5B7F1P1</accession>
<gene>
    <name evidence="1" type="ORF">E2C01_034868</name>
</gene>
<proteinExistence type="predicted"/>
<comment type="caution">
    <text evidence="1">The sequence shown here is derived from an EMBL/GenBank/DDBJ whole genome shotgun (WGS) entry which is preliminary data.</text>
</comment>
<sequence length="96" mass="11035">MLMSSRRIRITFEKRAEVRANDGVSAKSFLATLKSNSVRVLLNQSRAMLRVGAISGVLYRFMALLIPLNYKENFDHYQRLGYQQTDVSSPRTARRP</sequence>